<organism evidence="1 2">
    <name type="scientific">Gigaspora margarita</name>
    <dbReference type="NCBI Taxonomy" id="4874"/>
    <lineage>
        <taxon>Eukaryota</taxon>
        <taxon>Fungi</taxon>
        <taxon>Fungi incertae sedis</taxon>
        <taxon>Mucoromycota</taxon>
        <taxon>Glomeromycotina</taxon>
        <taxon>Glomeromycetes</taxon>
        <taxon>Diversisporales</taxon>
        <taxon>Gigasporaceae</taxon>
        <taxon>Gigaspora</taxon>
    </lineage>
</organism>
<sequence length="157" mass="17915">MRATLSLTYDQMNIDENDVRKEKKRKITFNTTMDISKSVEAKEMELSLEESVQLAQTSSNQLMTSSVAKIKTDLHRLSQPSAINIKFLSKNPYLIQQQFADSYEWTQVMDDGNRGPKQDLNILENPGSETIVKAQLETNCNINRATLNDNCFFDIDS</sequence>
<protein>
    <submittedName>
        <fullName evidence="1">Uncharacterized protein</fullName>
    </submittedName>
</protein>
<evidence type="ECO:0000313" key="2">
    <source>
        <dbReference type="Proteomes" id="UP000439903"/>
    </source>
</evidence>
<accession>A0A8H3WXM4</accession>
<proteinExistence type="predicted"/>
<dbReference type="Proteomes" id="UP000439903">
    <property type="component" value="Unassembled WGS sequence"/>
</dbReference>
<reference evidence="1 2" key="1">
    <citation type="journal article" date="2019" name="Environ. Microbiol.">
        <title>At the nexus of three kingdoms: the genome of the mycorrhizal fungus Gigaspora margarita provides insights into plant, endobacterial and fungal interactions.</title>
        <authorList>
            <person name="Venice F."/>
            <person name="Ghignone S."/>
            <person name="Salvioli di Fossalunga A."/>
            <person name="Amselem J."/>
            <person name="Novero M."/>
            <person name="Xianan X."/>
            <person name="Sedzielewska Toro K."/>
            <person name="Morin E."/>
            <person name="Lipzen A."/>
            <person name="Grigoriev I.V."/>
            <person name="Henrissat B."/>
            <person name="Martin F.M."/>
            <person name="Bonfante P."/>
        </authorList>
    </citation>
    <scope>NUCLEOTIDE SEQUENCE [LARGE SCALE GENOMIC DNA]</scope>
    <source>
        <strain evidence="1 2">BEG34</strain>
    </source>
</reference>
<name>A0A8H3WXM4_GIGMA</name>
<comment type="caution">
    <text evidence="1">The sequence shown here is derived from an EMBL/GenBank/DDBJ whole genome shotgun (WGS) entry which is preliminary data.</text>
</comment>
<evidence type="ECO:0000313" key="1">
    <source>
        <dbReference type="EMBL" id="KAF0360783.1"/>
    </source>
</evidence>
<dbReference type="AlphaFoldDB" id="A0A8H3WXM4"/>
<dbReference type="EMBL" id="WTPW01002913">
    <property type="protein sequence ID" value="KAF0360783.1"/>
    <property type="molecule type" value="Genomic_DNA"/>
</dbReference>
<gene>
    <name evidence="1" type="ORF">F8M41_014279</name>
</gene>
<keyword evidence="2" id="KW-1185">Reference proteome</keyword>